<dbReference type="Pfam" id="PF13489">
    <property type="entry name" value="Methyltransf_23"/>
    <property type="match status" value="1"/>
</dbReference>
<protein>
    <recommendedName>
        <fullName evidence="3">Methyltransferase type 12</fullName>
    </recommendedName>
</protein>
<sequence length="216" mass="24140">MCGQSTRPFHHRGIGDASPGDYRRCQHCGVIALERNAWPHREVERAYYQTHENRPDDPGYRAHLQRLIEPLVKARPPPAHGLDWGCGPQPVLAGLLQDRGYTMAFWDPAFAPTQPDPPGDGWDILTCTEVLEHLHTPLNTLGTMVAGLRPGGVLAMMTEWPPAAAGFRRWHYRRDPTHVAFYGPTTLQWIATRLGCTLDLPAPDIALFSRTGDLPQ</sequence>
<dbReference type="PATRIC" id="fig|106634.4.peg.1103"/>
<dbReference type="STRING" id="106634.TVD_05395"/>
<gene>
    <name evidence="1" type="ORF">TVD_05395</name>
</gene>
<dbReference type="EMBL" id="CP011367">
    <property type="protein sequence ID" value="AKJ94833.1"/>
    <property type="molecule type" value="Genomic_DNA"/>
</dbReference>
<dbReference type="SUPFAM" id="SSF53335">
    <property type="entry name" value="S-adenosyl-L-methionine-dependent methyltransferases"/>
    <property type="match status" value="1"/>
</dbReference>
<dbReference type="AlphaFoldDB" id="A0A0G3G0T8"/>
<evidence type="ECO:0000313" key="1">
    <source>
        <dbReference type="EMBL" id="AKJ94833.1"/>
    </source>
</evidence>
<proteinExistence type="predicted"/>
<organism evidence="1 2">
    <name type="scientific">Thioalkalivibrio versutus</name>
    <dbReference type="NCBI Taxonomy" id="106634"/>
    <lineage>
        <taxon>Bacteria</taxon>
        <taxon>Pseudomonadati</taxon>
        <taxon>Pseudomonadota</taxon>
        <taxon>Gammaproteobacteria</taxon>
        <taxon>Chromatiales</taxon>
        <taxon>Ectothiorhodospiraceae</taxon>
        <taxon>Thioalkalivibrio</taxon>
    </lineage>
</organism>
<name>A0A0G3G0T8_9GAMM</name>
<dbReference type="RefSeq" id="WP_019563500.1">
    <property type="nucleotide sequence ID" value="NZ_CP011367.1"/>
</dbReference>
<dbReference type="Gene3D" id="3.40.50.150">
    <property type="entry name" value="Vaccinia Virus protein VP39"/>
    <property type="match status" value="1"/>
</dbReference>
<dbReference type="KEGG" id="tvr:TVD_05395"/>
<dbReference type="InterPro" id="IPR029063">
    <property type="entry name" value="SAM-dependent_MTases_sf"/>
</dbReference>
<reference evidence="1 2" key="1">
    <citation type="submission" date="2015-04" db="EMBL/GenBank/DDBJ databases">
        <title>Complete Sequence for the Genome of the Thioalkalivibrio versutus D301.</title>
        <authorList>
            <person name="Mu T."/>
            <person name="Zhou J."/>
            <person name="Xu X."/>
        </authorList>
    </citation>
    <scope>NUCLEOTIDE SEQUENCE [LARGE SCALE GENOMIC DNA]</scope>
    <source>
        <strain evidence="1 2">D301</strain>
    </source>
</reference>
<keyword evidence="2" id="KW-1185">Reference proteome</keyword>
<evidence type="ECO:0008006" key="3">
    <source>
        <dbReference type="Google" id="ProtNLM"/>
    </source>
</evidence>
<dbReference type="Proteomes" id="UP000064201">
    <property type="component" value="Chromosome"/>
</dbReference>
<accession>A0A0G3G0T8</accession>
<dbReference type="OrthoDB" id="9791944at2"/>
<evidence type="ECO:0000313" key="2">
    <source>
        <dbReference type="Proteomes" id="UP000064201"/>
    </source>
</evidence>